<reference evidence="1 2" key="1">
    <citation type="submission" date="2015-06" db="EMBL/GenBank/DDBJ databases">
        <title>New insights into the roles of widespread benthic archaea in carbon and nitrogen cycling.</title>
        <authorList>
            <person name="Lazar C.S."/>
            <person name="Baker B.J."/>
            <person name="Seitz K.W."/>
            <person name="Hyde A.S."/>
            <person name="Dick G.J."/>
            <person name="Hinrichs K.-U."/>
            <person name="Teske A.P."/>
        </authorList>
    </citation>
    <scope>NUCLEOTIDE SEQUENCE [LARGE SCALE GENOMIC DNA]</scope>
    <source>
        <strain evidence="1">SG8-32-1</strain>
    </source>
</reference>
<evidence type="ECO:0000313" key="2">
    <source>
        <dbReference type="Proteomes" id="UP000037237"/>
    </source>
</evidence>
<proteinExistence type="predicted"/>
<accession>A0A0M0BVB5</accession>
<sequence>MSKVKRKTYRIPWGQIENIDCVHLVSHGLHGHVIAKMTGLSVGQVYYRAKQMGYRLRDYRDGRGPIASVLVRRYSVKKMHHEERVQLYDNVEPFIKSKLIILLS</sequence>
<organism evidence="1 2">
    <name type="scientific">miscellaneous Crenarchaeota group-1 archaeon SG8-32-1</name>
    <dbReference type="NCBI Taxonomy" id="1685124"/>
    <lineage>
        <taxon>Archaea</taxon>
        <taxon>Candidatus Bathyarchaeota</taxon>
        <taxon>MCG-1</taxon>
    </lineage>
</organism>
<evidence type="ECO:0000313" key="1">
    <source>
        <dbReference type="EMBL" id="KON32547.1"/>
    </source>
</evidence>
<dbReference type="EMBL" id="LFWU01000063">
    <property type="protein sequence ID" value="KON32547.1"/>
    <property type="molecule type" value="Genomic_DNA"/>
</dbReference>
<comment type="caution">
    <text evidence="1">The sequence shown here is derived from an EMBL/GenBank/DDBJ whole genome shotgun (WGS) entry which is preliminary data.</text>
</comment>
<name>A0A0M0BVB5_9ARCH</name>
<dbReference type="AlphaFoldDB" id="A0A0M0BVB5"/>
<protein>
    <submittedName>
        <fullName evidence="1">Uncharacterized protein</fullName>
    </submittedName>
</protein>
<gene>
    <name evidence="1" type="ORF">AC477_02865</name>
</gene>
<dbReference type="Proteomes" id="UP000037237">
    <property type="component" value="Unassembled WGS sequence"/>
</dbReference>